<keyword evidence="4" id="KW-1185">Reference proteome</keyword>
<keyword evidence="1" id="KW-1133">Transmembrane helix</keyword>
<dbReference type="InterPro" id="IPR043148">
    <property type="entry name" value="TagF_C"/>
</dbReference>
<keyword evidence="1" id="KW-0472">Membrane</keyword>
<evidence type="ECO:0000256" key="1">
    <source>
        <dbReference type="SAM" id="Phobius"/>
    </source>
</evidence>
<accession>A0ABV7VZ56</accession>
<feature type="transmembrane region" description="Helical" evidence="1">
    <location>
        <begin position="40"/>
        <end position="62"/>
    </location>
</feature>
<keyword evidence="2" id="KW-0732">Signal</keyword>
<dbReference type="Gene3D" id="3.40.50.12580">
    <property type="match status" value="1"/>
</dbReference>
<protein>
    <recommendedName>
        <fullName evidence="5">CDP-glycerol--glycerophosphate glycerophosphotransferase</fullName>
    </recommendedName>
</protein>
<evidence type="ECO:0000313" key="3">
    <source>
        <dbReference type="EMBL" id="MFC3682026.1"/>
    </source>
</evidence>
<proteinExistence type="predicted"/>
<feature type="chain" id="PRO_5046241315" description="CDP-glycerol--glycerophosphate glycerophosphotransferase" evidence="2">
    <location>
        <begin position="31"/>
        <end position="435"/>
    </location>
</feature>
<name>A0ABV7VZ56_9BURK</name>
<evidence type="ECO:0000313" key="4">
    <source>
        <dbReference type="Proteomes" id="UP001595729"/>
    </source>
</evidence>
<reference evidence="4" key="1">
    <citation type="journal article" date="2019" name="Int. J. Syst. Evol. Microbiol.">
        <title>The Global Catalogue of Microorganisms (GCM) 10K type strain sequencing project: providing services to taxonomists for standard genome sequencing and annotation.</title>
        <authorList>
            <consortium name="The Broad Institute Genomics Platform"/>
            <consortium name="The Broad Institute Genome Sequencing Center for Infectious Disease"/>
            <person name="Wu L."/>
            <person name="Ma J."/>
        </authorList>
    </citation>
    <scope>NUCLEOTIDE SEQUENCE [LARGE SCALE GENOMIC DNA]</scope>
    <source>
        <strain evidence="4">KCTC 42501</strain>
    </source>
</reference>
<dbReference type="RefSeq" id="WP_382169647.1">
    <property type="nucleotide sequence ID" value="NZ_JBHRXX010000001.1"/>
</dbReference>
<comment type="caution">
    <text evidence="3">The sequence shown here is derived from an EMBL/GenBank/DDBJ whole genome shotgun (WGS) entry which is preliminary data.</text>
</comment>
<keyword evidence="1" id="KW-0812">Transmembrane</keyword>
<sequence length="435" mass="49080">MHQPPLWRQHRSHVLLAAVALVLYSSPAAAYIDPGTGSALFYVVTGLVVSVYFAVRGIYYRAIDWFFRVRRRDQRCEIAIHCEDPRYEITFLPIVRALDAQGIEVTFFTMYPRDTSFEALPNRTVHRAIPEGMMGYAYLNNIEATLLVTTTPQLDVMTFRRSRRVRHYAMVQHALGESRFVRPYAYDHFDSVLCCGPIVKANIRRIESIRQASPKNLLETGIPHYDEMTKAARQAPPLEGEPVVLIAPSWGPLSMFEAFGTGFVKTIARRFRVIVRPHPQMRVSQPELYSEILGLDGVEVSTDRTPVSALSSAHILLSDISGIAHEFAFIYERPVVVIDRQMKTGGLEGELLGGDSELKQQCRDFIVPVQPTEIDHIADHLERVLRSHSVETLEKVRSQLVYNFGQAGNVAARQLAELYAVEKTGASISTREVRA</sequence>
<evidence type="ECO:0008006" key="5">
    <source>
        <dbReference type="Google" id="ProtNLM"/>
    </source>
</evidence>
<dbReference type="Proteomes" id="UP001595729">
    <property type="component" value="Unassembled WGS sequence"/>
</dbReference>
<evidence type="ECO:0000256" key="2">
    <source>
        <dbReference type="SAM" id="SignalP"/>
    </source>
</evidence>
<feature type="signal peptide" evidence="2">
    <location>
        <begin position="1"/>
        <end position="30"/>
    </location>
</feature>
<dbReference type="EMBL" id="JBHRXX010000001">
    <property type="protein sequence ID" value="MFC3682026.1"/>
    <property type="molecule type" value="Genomic_DNA"/>
</dbReference>
<gene>
    <name evidence="3" type="ORF">ACFOPI_00385</name>
</gene>
<organism evidence="3 4">
    <name type="scientific">Hydrogenophaga luteola</name>
    <dbReference type="NCBI Taxonomy" id="1591122"/>
    <lineage>
        <taxon>Bacteria</taxon>
        <taxon>Pseudomonadati</taxon>
        <taxon>Pseudomonadota</taxon>
        <taxon>Betaproteobacteria</taxon>
        <taxon>Burkholderiales</taxon>
        <taxon>Comamonadaceae</taxon>
        <taxon>Hydrogenophaga</taxon>
    </lineage>
</organism>